<evidence type="ECO:0000313" key="3">
    <source>
        <dbReference type="Proteomes" id="UP001215598"/>
    </source>
</evidence>
<name>A0AAD7JJ84_9AGAR</name>
<protein>
    <submittedName>
        <fullName evidence="2">Uncharacterized protein</fullName>
    </submittedName>
</protein>
<dbReference type="EMBL" id="JARKIB010000029">
    <property type="protein sequence ID" value="KAJ7763890.1"/>
    <property type="molecule type" value="Genomic_DNA"/>
</dbReference>
<accession>A0AAD7JJ84</accession>
<feature type="region of interest" description="Disordered" evidence="1">
    <location>
        <begin position="963"/>
        <end position="985"/>
    </location>
</feature>
<reference evidence="2" key="1">
    <citation type="submission" date="2023-03" db="EMBL/GenBank/DDBJ databases">
        <title>Massive genome expansion in bonnet fungi (Mycena s.s.) driven by repeated elements and novel gene families across ecological guilds.</title>
        <authorList>
            <consortium name="Lawrence Berkeley National Laboratory"/>
            <person name="Harder C.B."/>
            <person name="Miyauchi S."/>
            <person name="Viragh M."/>
            <person name="Kuo A."/>
            <person name="Thoen E."/>
            <person name="Andreopoulos B."/>
            <person name="Lu D."/>
            <person name="Skrede I."/>
            <person name="Drula E."/>
            <person name="Henrissat B."/>
            <person name="Morin E."/>
            <person name="Kohler A."/>
            <person name="Barry K."/>
            <person name="LaButti K."/>
            <person name="Morin E."/>
            <person name="Salamov A."/>
            <person name="Lipzen A."/>
            <person name="Mereny Z."/>
            <person name="Hegedus B."/>
            <person name="Baldrian P."/>
            <person name="Stursova M."/>
            <person name="Weitz H."/>
            <person name="Taylor A."/>
            <person name="Grigoriev I.V."/>
            <person name="Nagy L.G."/>
            <person name="Martin F."/>
            <person name="Kauserud H."/>
        </authorList>
    </citation>
    <scope>NUCLEOTIDE SEQUENCE</scope>
    <source>
        <strain evidence="2">CBHHK182m</strain>
    </source>
</reference>
<proteinExistence type="predicted"/>
<keyword evidence="3" id="KW-1185">Reference proteome</keyword>
<organism evidence="2 3">
    <name type="scientific">Mycena metata</name>
    <dbReference type="NCBI Taxonomy" id="1033252"/>
    <lineage>
        <taxon>Eukaryota</taxon>
        <taxon>Fungi</taxon>
        <taxon>Dikarya</taxon>
        <taxon>Basidiomycota</taxon>
        <taxon>Agaricomycotina</taxon>
        <taxon>Agaricomycetes</taxon>
        <taxon>Agaricomycetidae</taxon>
        <taxon>Agaricales</taxon>
        <taxon>Marasmiineae</taxon>
        <taxon>Mycenaceae</taxon>
        <taxon>Mycena</taxon>
    </lineage>
</organism>
<evidence type="ECO:0000256" key="1">
    <source>
        <dbReference type="SAM" id="MobiDB-lite"/>
    </source>
</evidence>
<sequence length="1036" mass="111396">MSALMHSARVSFSRAASHPAYQRVYTLLIEETKIALARRQAEIELAQVCAEEEHLRLEYYQQMNEAAESNLLDANMQIGVVRHQIWGNGAARLVKIEDNGNYLIPLSSSSPANNSHALQEYLRVRTATPRLLYILYMYRVNPSPSSSAPLSWPVIDVLGLDQVESTPLIAPVSSPTSSSMGEAECCVEHSEKLMILVCYAQILGMTQRAALRKPPTGRGVDCDKIQIIQLGNETLSLNWSSNPEYEVDAGRIQRQFNAEEGINEVKTYQSGGGEGEDIKDAKSTVHPCSWCINWWIWACSCKRKTDKETSKMNESKKRQVLLSEAAACVPTVGTVETQCAAASVREAAADLGGVEVVGGVCLLSLRERWRAIRAPLIRGESPRRITQPTLAAASDPQVCPHRVPARCLALALSQDVCILWTWTQSRAFACVRHLRRGPASASTTFPTMVDEELADNTWASAAVQGGDAVGVLRNVVVSALHAQGVKERSVGDNSAVCFPNALGVVGSNGVCGRRRGGSEAKACMHAKQRSRLMWHGGGCACVGVEVVWSVRAAYARWACKADVHDPACHRFAHMGARSMRRRCAGEAARRMCAVRGGNAGGEEDSIHASCGAAGRSKKTGDFARANSLPAKTWGWGQESQRTRCAGGDGERDVWVWAWAGGTTGHPQRCRHEQRSGGQTRWTCGYEACGYEAEGGKRVHRWDWHFSRSVEVVGSVCVRGGGVCAGGRQRLRETAALARGDGERGTHMGRSVGYVQTGAGRRQRLFWAHSRQGNGVRGRRRGGPAGARRCACEFATCEAVAQREITRVGGEGVGLIEGSVGAAVRGEWVTKRLHGICTQGSLPGAPVRVPIECARRRAYEAAVLIECERGGGVRRARRQWCEGKAAQVRNETTWLYGAWSSAWLAARWGCGGGGECVRVNGGGVQRTRRAAAALRRVRGFVCTDSAGTNGCARGVCCGEVHGGRGGGDSDAGIRAKPPSAKKKQIPGSNTAIVGTVRRWWGACVSEAAVVCVRGEGGAGARSVPGGLEPDQELGGGL</sequence>
<dbReference type="Proteomes" id="UP001215598">
    <property type="component" value="Unassembled WGS sequence"/>
</dbReference>
<gene>
    <name evidence="2" type="ORF">B0H16DRAFT_1801237</name>
</gene>
<comment type="caution">
    <text evidence="2">The sequence shown here is derived from an EMBL/GenBank/DDBJ whole genome shotgun (WGS) entry which is preliminary data.</text>
</comment>
<feature type="region of interest" description="Disordered" evidence="1">
    <location>
        <begin position="1017"/>
        <end position="1036"/>
    </location>
</feature>
<evidence type="ECO:0000313" key="2">
    <source>
        <dbReference type="EMBL" id="KAJ7763890.1"/>
    </source>
</evidence>
<dbReference type="AlphaFoldDB" id="A0AAD7JJ84"/>